<dbReference type="AlphaFoldDB" id="A0A4R3QNN0"/>
<keyword evidence="1" id="KW-0732">Signal</keyword>
<dbReference type="CDD" id="cd13665">
    <property type="entry name" value="PBP2_TRAP_Dctp3_4"/>
    <property type="match status" value="1"/>
</dbReference>
<dbReference type="PANTHER" id="PTHR33376">
    <property type="match status" value="1"/>
</dbReference>
<proteinExistence type="predicted"/>
<name>A0A4R3QNN0_RHISU</name>
<gene>
    <name evidence="2" type="ORF">EV132_10130</name>
</gene>
<dbReference type="GO" id="GO:0055085">
    <property type="term" value="P:transmembrane transport"/>
    <property type="evidence" value="ECO:0007669"/>
    <property type="project" value="InterPro"/>
</dbReference>
<dbReference type="EMBL" id="SMBH01000001">
    <property type="protein sequence ID" value="TCU19966.1"/>
    <property type="molecule type" value="Genomic_DNA"/>
</dbReference>
<evidence type="ECO:0000256" key="1">
    <source>
        <dbReference type="ARBA" id="ARBA00022729"/>
    </source>
</evidence>
<dbReference type="NCBIfam" id="NF037995">
    <property type="entry name" value="TRAP_S1"/>
    <property type="match status" value="1"/>
</dbReference>
<sequence length="337" mass="36221">MKTFKVSLLGGLFALATTLPVLAEELIVSSWLPPRHPIVENAIKPWAEEISKATEGRVTIRVLAKPLGSPPSHFDMARDGVADITYGLHSFTEDNRFKNARIGQFSFLGDDPVSNSEAFWSIYTQQLGAEKEHQGTHVLGLFMHGPGMLHNNKKPVGAVEDLNGLKIRVPGGYVADLLKGFGVEPLFMSSGEVYEKLSRGVVDGVAFPYDAIASFKLADSLKYTTKLPGGVYNTTWFLVMNQAKWDAISPEDQAKLTELSGPAFAKRVGEAWRGADEAGAAAAEAGKLEVSDASPALVDAIRARATELEAAWADSLDAGYDGRAALAAFRQSTGLAQ</sequence>
<dbReference type="InterPro" id="IPR018389">
    <property type="entry name" value="DctP_fam"/>
</dbReference>
<protein>
    <submittedName>
        <fullName evidence="2">TRAP-type C4-dicarboxylate transport system substrate-binding protein</fullName>
    </submittedName>
</protein>
<accession>A0A4R3QNN0</accession>
<dbReference type="InterPro" id="IPR038404">
    <property type="entry name" value="TRAP_DctP_sf"/>
</dbReference>
<organism evidence="2 3">
    <name type="scientific">Rhizobium sullae</name>
    <name type="common">Rhizobium hedysari</name>
    <dbReference type="NCBI Taxonomy" id="50338"/>
    <lineage>
        <taxon>Bacteria</taxon>
        <taxon>Pseudomonadati</taxon>
        <taxon>Pseudomonadota</taxon>
        <taxon>Alphaproteobacteria</taxon>
        <taxon>Hyphomicrobiales</taxon>
        <taxon>Rhizobiaceae</taxon>
        <taxon>Rhizobium/Agrobacterium group</taxon>
        <taxon>Rhizobium</taxon>
    </lineage>
</organism>
<reference evidence="2 3" key="1">
    <citation type="submission" date="2019-03" db="EMBL/GenBank/DDBJ databases">
        <title>Genomic Encyclopedia of Type Strains, Phase IV (KMG-V): Genome sequencing to study the core and pangenomes of soil and plant-associated prokaryotes.</title>
        <authorList>
            <person name="Whitman W."/>
        </authorList>
    </citation>
    <scope>NUCLEOTIDE SEQUENCE [LARGE SCALE GENOMIC DNA]</scope>
    <source>
        <strain evidence="2 3">Hc14</strain>
    </source>
</reference>
<dbReference type="PANTHER" id="PTHR33376:SF15">
    <property type="entry name" value="BLL6794 PROTEIN"/>
    <property type="match status" value="1"/>
</dbReference>
<dbReference type="RefSeq" id="WP_132557983.1">
    <property type="nucleotide sequence ID" value="NZ_SMBH01000001.1"/>
</dbReference>
<comment type="caution">
    <text evidence="2">The sequence shown here is derived from an EMBL/GenBank/DDBJ whole genome shotgun (WGS) entry which is preliminary data.</text>
</comment>
<dbReference type="Proteomes" id="UP000294576">
    <property type="component" value="Unassembled WGS sequence"/>
</dbReference>
<evidence type="ECO:0000313" key="2">
    <source>
        <dbReference type="EMBL" id="TCU19966.1"/>
    </source>
</evidence>
<evidence type="ECO:0000313" key="3">
    <source>
        <dbReference type="Proteomes" id="UP000294576"/>
    </source>
</evidence>
<dbReference type="Pfam" id="PF03480">
    <property type="entry name" value="DctP"/>
    <property type="match status" value="1"/>
</dbReference>
<dbReference type="Gene3D" id="3.40.190.170">
    <property type="entry name" value="Bacterial extracellular solute-binding protein, family 7"/>
    <property type="match status" value="1"/>
</dbReference>